<dbReference type="InterPro" id="IPR009459">
    <property type="entry name" value="MucBP_dom"/>
</dbReference>
<keyword evidence="3" id="KW-0812">Transmembrane</keyword>
<keyword evidence="3" id="KW-0472">Membrane</keyword>
<feature type="transmembrane region" description="Helical" evidence="3">
    <location>
        <begin position="268"/>
        <end position="288"/>
    </location>
</feature>
<keyword evidence="1" id="KW-0677">Repeat</keyword>
<organism evidence="6 7">
    <name type="scientific">Massilimicrobiota timonensis</name>
    <dbReference type="NCBI Taxonomy" id="1776392"/>
    <lineage>
        <taxon>Bacteria</taxon>
        <taxon>Bacillati</taxon>
        <taxon>Bacillota</taxon>
        <taxon>Erysipelotrichia</taxon>
        <taxon>Erysipelotrichales</taxon>
        <taxon>Erysipelotrichaceae</taxon>
        <taxon>Massilimicrobiota</taxon>
    </lineage>
</organism>
<evidence type="ECO:0000313" key="6">
    <source>
        <dbReference type="EMBL" id="OUQ34028.1"/>
    </source>
</evidence>
<dbReference type="Pfam" id="PF06458">
    <property type="entry name" value="MucBP"/>
    <property type="match status" value="1"/>
</dbReference>
<evidence type="ECO:0000256" key="1">
    <source>
        <dbReference type="ARBA" id="ARBA00022737"/>
    </source>
</evidence>
<feature type="chain" id="PRO_5013119513" description="MucBP domain-containing protein" evidence="4">
    <location>
        <begin position="31"/>
        <end position="295"/>
    </location>
</feature>
<accession>A0A1Y4SVT9</accession>
<feature type="compositionally biased region" description="Low complexity" evidence="2">
    <location>
        <begin position="216"/>
        <end position="229"/>
    </location>
</feature>
<sequence length="295" mass="31355">MRFTKIFSKIILSLTLMFAFCLPCLNNVKAATSYDVIFRAGAHGSFNGESKYVVEKEYGTAFPDDPYYENELAVDDGYIFTGWNEEMPETVTGKTVLVAKYTPLVDGVEYKIRYVDQNDVDIVTPRLAIGNVGSSVTVTAKTINDWPVDQSTKTIQLTDGTNEIKFVYTVPEDEVQIEYVTEYVTNTVDEVVTVPATAGTATTVGTGTGVGGAAGTAGTTTGGDQAVAGETTDIEDNETPQAGADGETTIEDNETPQAGAKDSGSNNAIYIAGGAGAVILIAIVAYLLSKRKKAE</sequence>
<evidence type="ECO:0000259" key="5">
    <source>
        <dbReference type="Pfam" id="PF06458"/>
    </source>
</evidence>
<dbReference type="EMBL" id="NFLJ01000021">
    <property type="protein sequence ID" value="OUQ34028.1"/>
    <property type="molecule type" value="Genomic_DNA"/>
</dbReference>
<keyword evidence="7" id="KW-1185">Reference proteome</keyword>
<keyword evidence="4" id="KW-0732">Signal</keyword>
<feature type="region of interest" description="Disordered" evidence="2">
    <location>
        <begin position="200"/>
        <end position="265"/>
    </location>
</feature>
<name>A0A1Y4SVT9_9FIRM</name>
<dbReference type="OrthoDB" id="1656059at2"/>
<gene>
    <name evidence="6" type="ORF">B5E75_08200</name>
</gene>
<dbReference type="Gene3D" id="3.10.20.320">
    <property type="entry name" value="Putative peptidoglycan bound protein (lpxtg motif)"/>
    <property type="match status" value="1"/>
</dbReference>
<evidence type="ECO:0000256" key="2">
    <source>
        <dbReference type="SAM" id="MobiDB-lite"/>
    </source>
</evidence>
<comment type="caution">
    <text evidence="6">The sequence shown here is derived from an EMBL/GenBank/DDBJ whole genome shotgun (WGS) entry which is preliminary data.</text>
</comment>
<feature type="compositionally biased region" description="Gly residues" evidence="2">
    <location>
        <begin position="206"/>
        <end position="215"/>
    </location>
</feature>
<dbReference type="RefSeq" id="WP_087358264.1">
    <property type="nucleotide sequence ID" value="NZ_NFLJ01000021.1"/>
</dbReference>
<protein>
    <recommendedName>
        <fullName evidence="5">MucBP domain-containing protein</fullName>
    </recommendedName>
</protein>
<evidence type="ECO:0000313" key="7">
    <source>
        <dbReference type="Proteomes" id="UP000195305"/>
    </source>
</evidence>
<evidence type="ECO:0000256" key="3">
    <source>
        <dbReference type="SAM" id="Phobius"/>
    </source>
</evidence>
<feature type="signal peptide" evidence="4">
    <location>
        <begin position="1"/>
        <end position="30"/>
    </location>
</feature>
<evidence type="ECO:0000256" key="4">
    <source>
        <dbReference type="SAM" id="SignalP"/>
    </source>
</evidence>
<feature type="domain" description="MucBP" evidence="5">
    <location>
        <begin position="112"/>
        <end position="169"/>
    </location>
</feature>
<dbReference type="AlphaFoldDB" id="A0A1Y4SVT9"/>
<proteinExistence type="predicted"/>
<reference evidence="6 7" key="1">
    <citation type="journal article" date="2018" name="BMC Genomics">
        <title>Whole genome sequencing and function prediction of 133 gut anaerobes isolated from chicken caecum in pure cultures.</title>
        <authorList>
            <person name="Medvecky M."/>
            <person name="Cejkova D."/>
            <person name="Polansky O."/>
            <person name="Karasova D."/>
            <person name="Kubasova T."/>
            <person name="Cizek A."/>
            <person name="Rychlik I."/>
        </authorList>
    </citation>
    <scope>NUCLEOTIDE SEQUENCE [LARGE SCALE GENOMIC DNA]</scope>
    <source>
        <strain evidence="6 7">An13</strain>
    </source>
</reference>
<dbReference type="Proteomes" id="UP000195305">
    <property type="component" value="Unassembled WGS sequence"/>
</dbReference>
<keyword evidence="3" id="KW-1133">Transmembrane helix</keyword>